<dbReference type="GO" id="GO:0034040">
    <property type="term" value="F:ATPase-coupled lipid transmembrane transporter activity"/>
    <property type="evidence" value="ECO:0007669"/>
    <property type="project" value="TreeGrafter"/>
</dbReference>
<dbReference type="Gene3D" id="3.40.50.300">
    <property type="entry name" value="P-loop containing nucleotide triphosphate hydrolases"/>
    <property type="match status" value="1"/>
</dbReference>
<reference evidence="10 11" key="1">
    <citation type="submission" date="2016-07" db="EMBL/GenBank/DDBJ databases">
        <title>Characterization of isolates of Eisenbergiella tayi derived from blood cultures, using whole genome sequencing.</title>
        <authorList>
            <person name="Burdz T."/>
            <person name="Wiebe D."/>
            <person name="Huynh C."/>
            <person name="Bernard K."/>
        </authorList>
    </citation>
    <scope>NUCLEOTIDE SEQUENCE [LARGE SCALE GENOMIC DNA]</scope>
    <source>
        <strain evidence="10 11">NML 110608</strain>
    </source>
</reference>
<dbReference type="InterPro" id="IPR039421">
    <property type="entry name" value="Type_1_exporter"/>
</dbReference>
<dbReference type="InterPro" id="IPR003593">
    <property type="entry name" value="AAA+_ATPase"/>
</dbReference>
<evidence type="ECO:0000256" key="3">
    <source>
        <dbReference type="ARBA" id="ARBA00022741"/>
    </source>
</evidence>
<feature type="transmembrane region" description="Helical" evidence="7">
    <location>
        <begin position="39"/>
        <end position="56"/>
    </location>
</feature>
<dbReference type="PANTHER" id="PTHR24221">
    <property type="entry name" value="ATP-BINDING CASSETTE SUB-FAMILY B"/>
    <property type="match status" value="1"/>
</dbReference>
<dbReference type="InterPro" id="IPR036640">
    <property type="entry name" value="ABC1_TM_sf"/>
</dbReference>
<dbReference type="GO" id="GO:0140359">
    <property type="term" value="F:ABC-type transporter activity"/>
    <property type="evidence" value="ECO:0007669"/>
    <property type="project" value="InterPro"/>
</dbReference>
<feature type="transmembrane region" description="Helical" evidence="7">
    <location>
        <begin position="68"/>
        <end position="85"/>
    </location>
</feature>
<keyword evidence="4 10" id="KW-0067">ATP-binding</keyword>
<dbReference type="PANTHER" id="PTHR24221:SF654">
    <property type="entry name" value="ATP-BINDING CASSETTE SUB-FAMILY B MEMBER 6"/>
    <property type="match status" value="1"/>
</dbReference>
<dbReference type="EMBL" id="MCGH01000001">
    <property type="protein sequence ID" value="ODM08646.1"/>
    <property type="molecule type" value="Genomic_DNA"/>
</dbReference>
<feature type="transmembrane region" description="Helical" evidence="7">
    <location>
        <begin position="264"/>
        <end position="283"/>
    </location>
</feature>
<feature type="domain" description="ABC transporter" evidence="8">
    <location>
        <begin position="349"/>
        <end position="589"/>
    </location>
</feature>
<dbReference type="SUPFAM" id="SSF52540">
    <property type="entry name" value="P-loop containing nucleoside triphosphate hydrolases"/>
    <property type="match status" value="1"/>
</dbReference>
<keyword evidence="2 7" id="KW-0812">Transmembrane</keyword>
<accession>A0A1E3AKF9</accession>
<dbReference type="InterPro" id="IPR011527">
    <property type="entry name" value="ABC1_TM_dom"/>
</dbReference>
<evidence type="ECO:0000256" key="5">
    <source>
        <dbReference type="ARBA" id="ARBA00022989"/>
    </source>
</evidence>
<dbReference type="GO" id="GO:0016887">
    <property type="term" value="F:ATP hydrolysis activity"/>
    <property type="evidence" value="ECO:0007669"/>
    <property type="project" value="InterPro"/>
</dbReference>
<keyword evidence="3" id="KW-0547">Nucleotide-binding</keyword>
<name>A0A1E3AKF9_9FIRM</name>
<gene>
    <name evidence="10" type="primary">msbA_1</name>
    <name evidence="10" type="ORF">BEI61_00275</name>
</gene>
<comment type="subcellular location">
    <subcellularLocation>
        <location evidence="1">Cell membrane</location>
        <topology evidence="1">Multi-pass membrane protein</topology>
    </subcellularLocation>
</comment>
<evidence type="ECO:0000259" key="9">
    <source>
        <dbReference type="PROSITE" id="PS50929"/>
    </source>
</evidence>
<keyword evidence="10" id="KW-0378">Hydrolase</keyword>
<dbReference type="PROSITE" id="PS50929">
    <property type="entry name" value="ABC_TM1F"/>
    <property type="match status" value="1"/>
</dbReference>
<keyword evidence="6 7" id="KW-0472">Membrane</keyword>
<evidence type="ECO:0000256" key="7">
    <source>
        <dbReference type="SAM" id="Phobius"/>
    </source>
</evidence>
<dbReference type="AlphaFoldDB" id="A0A1E3AKF9"/>
<feature type="domain" description="ABC transmembrane type-1" evidence="9">
    <location>
        <begin position="142"/>
        <end position="318"/>
    </location>
</feature>
<organism evidence="10 11">
    <name type="scientific">Eisenbergiella tayi</name>
    <dbReference type="NCBI Taxonomy" id="1432052"/>
    <lineage>
        <taxon>Bacteria</taxon>
        <taxon>Bacillati</taxon>
        <taxon>Bacillota</taxon>
        <taxon>Clostridia</taxon>
        <taxon>Lachnospirales</taxon>
        <taxon>Lachnospiraceae</taxon>
        <taxon>Eisenbergiella</taxon>
    </lineage>
</organism>
<evidence type="ECO:0000313" key="10">
    <source>
        <dbReference type="EMBL" id="ODM08646.1"/>
    </source>
</evidence>
<keyword evidence="5 7" id="KW-1133">Transmembrane helix</keyword>
<dbReference type="Pfam" id="PF00005">
    <property type="entry name" value="ABC_tran"/>
    <property type="match status" value="1"/>
</dbReference>
<dbReference type="GO" id="GO:0005886">
    <property type="term" value="C:plasma membrane"/>
    <property type="evidence" value="ECO:0007669"/>
    <property type="project" value="UniProtKB-SubCell"/>
</dbReference>
<dbReference type="PATRIC" id="fig|1432052.4.peg.304"/>
<feature type="transmembrane region" description="Helical" evidence="7">
    <location>
        <begin position="156"/>
        <end position="187"/>
    </location>
</feature>
<dbReference type="Proteomes" id="UP000094067">
    <property type="component" value="Unassembled WGS sequence"/>
</dbReference>
<dbReference type="Gene3D" id="1.20.1560.10">
    <property type="entry name" value="ABC transporter type 1, transmembrane domain"/>
    <property type="match status" value="1"/>
</dbReference>
<dbReference type="EC" id="3.6.3.-" evidence="10"/>
<evidence type="ECO:0000256" key="1">
    <source>
        <dbReference type="ARBA" id="ARBA00004651"/>
    </source>
</evidence>
<dbReference type="InterPro" id="IPR003439">
    <property type="entry name" value="ABC_transporter-like_ATP-bd"/>
</dbReference>
<sequence length="596" mass="68181">MGRSKLKFTKSIMAGMSFLFGFCWSHDKIYILLLIVKQLTSSALPLLLIFIPKYVLDLLTEAMPPDTALTYILILCGIYLVVRLFDNYCDANIFVRKLGIFNDFQIQLSRQLAFADYGQIESSSFLDIKEKAFKFLYGEAGFASALEQMFSLIGNVILFVSIIVIVSQLNILLIAGFIAVALLNAYFSSKTRKRANQFDIEKAPLERKNMYYGSLFSEYRYGKEIRVNNLVEWLSGKYTLVLQDILKSYKKIVKTRAKAEYTNSFFNTLQTMLILAALAFQYAAKAITAGDFMMYWSAANSFNSAMFMATGSITSIFRYNDYYEAVKKYLNMPSSMRAGKKPLDDIETIEFKNVWFRYPEQKEYALKNISIKINAREKWSIVGENGSGKSTFIKLLARLYDVEQGEILVNGVNIKEYDYEKYVSRFSVVFQDSQLFSMSVYENITFSGPLKENGPRFEDAAEKAGIKGKIAGLSNAEDTIIHRDFDDNGYEPSGGEVQKIALARAIYKDGSLFILDEPTASMDPRAEYELYSHFNYVTKDRTVIFISHRLSSTRFCDKVALFSGGAILEIGTHKELMESNHYYKELYMMQAQYYRD</sequence>
<evidence type="ECO:0000259" key="8">
    <source>
        <dbReference type="PROSITE" id="PS50893"/>
    </source>
</evidence>
<dbReference type="SMART" id="SM00382">
    <property type="entry name" value="AAA"/>
    <property type="match status" value="1"/>
</dbReference>
<evidence type="ECO:0000256" key="4">
    <source>
        <dbReference type="ARBA" id="ARBA00022840"/>
    </source>
</evidence>
<evidence type="ECO:0000256" key="2">
    <source>
        <dbReference type="ARBA" id="ARBA00022692"/>
    </source>
</evidence>
<feature type="transmembrane region" description="Helical" evidence="7">
    <location>
        <begin position="295"/>
        <end position="317"/>
    </location>
</feature>
<dbReference type="PROSITE" id="PS50893">
    <property type="entry name" value="ABC_TRANSPORTER_2"/>
    <property type="match status" value="1"/>
</dbReference>
<dbReference type="GO" id="GO:0005524">
    <property type="term" value="F:ATP binding"/>
    <property type="evidence" value="ECO:0007669"/>
    <property type="project" value="UniProtKB-KW"/>
</dbReference>
<dbReference type="SUPFAM" id="SSF90123">
    <property type="entry name" value="ABC transporter transmembrane region"/>
    <property type="match status" value="1"/>
</dbReference>
<dbReference type="RefSeq" id="WP_069150984.1">
    <property type="nucleotide sequence ID" value="NZ_MCGH01000001.1"/>
</dbReference>
<evidence type="ECO:0000313" key="11">
    <source>
        <dbReference type="Proteomes" id="UP000094067"/>
    </source>
</evidence>
<evidence type="ECO:0000256" key="6">
    <source>
        <dbReference type="ARBA" id="ARBA00023136"/>
    </source>
</evidence>
<proteinExistence type="predicted"/>
<protein>
    <submittedName>
        <fullName evidence="10">Lipid A export ATP-binding/permease protein MsbA</fullName>
        <ecNumber evidence="10">3.6.3.-</ecNumber>
    </submittedName>
</protein>
<dbReference type="InterPro" id="IPR027417">
    <property type="entry name" value="P-loop_NTPase"/>
</dbReference>
<comment type="caution">
    <text evidence="10">The sequence shown here is derived from an EMBL/GenBank/DDBJ whole genome shotgun (WGS) entry which is preliminary data.</text>
</comment>